<protein>
    <recommendedName>
        <fullName evidence="4">DUF1850 domain-containing protein</fullName>
    </recommendedName>
</protein>
<organism evidence="2 3">
    <name type="scientific">Noviherbaspirillum autotrophicum</name>
    <dbReference type="NCBI Taxonomy" id="709839"/>
    <lineage>
        <taxon>Bacteria</taxon>
        <taxon>Pseudomonadati</taxon>
        <taxon>Pseudomonadota</taxon>
        <taxon>Betaproteobacteria</taxon>
        <taxon>Burkholderiales</taxon>
        <taxon>Oxalobacteraceae</taxon>
        <taxon>Noviherbaspirillum</taxon>
    </lineage>
</organism>
<comment type="caution">
    <text evidence="2">The sequence shown here is derived from an EMBL/GenBank/DDBJ whole genome shotgun (WGS) entry which is preliminary data.</text>
</comment>
<evidence type="ECO:0008006" key="4">
    <source>
        <dbReference type="Google" id="ProtNLM"/>
    </source>
</evidence>
<sequence length="124" mass="13491">MSALCVAAAVLSVALPLQTFTLAWTHSIEKIRWEEDYRIAGDRLQLVEARIRGSGAGMEPPQGAQLKDGVWHYVPALPPLPRLRLARSPYVADYELCWDGACHAMAAIIGPVEAAPEVELAPCN</sequence>
<accession>A0A0C2BR37</accession>
<keyword evidence="1" id="KW-0732">Signal</keyword>
<dbReference type="STRING" id="709839.TSA66_06395"/>
<evidence type="ECO:0000313" key="3">
    <source>
        <dbReference type="Proteomes" id="UP000031572"/>
    </source>
</evidence>
<dbReference type="RefSeq" id="WP_040039430.1">
    <property type="nucleotide sequence ID" value="NZ_JWJG01000028.1"/>
</dbReference>
<dbReference type="EMBL" id="JWJG01000028">
    <property type="protein sequence ID" value="KIF80526.1"/>
    <property type="molecule type" value="Genomic_DNA"/>
</dbReference>
<dbReference type="Pfam" id="PF08905">
    <property type="entry name" value="DUF1850"/>
    <property type="match status" value="1"/>
</dbReference>
<name>A0A0C2BR37_9BURK</name>
<proteinExistence type="predicted"/>
<keyword evidence="3" id="KW-1185">Reference proteome</keyword>
<dbReference type="OrthoDB" id="5298197at2"/>
<dbReference type="AlphaFoldDB" id="A0A0C2BR37"/>
<evidence type="ECO:0000256" key="1">
    <source>
        <dbReference type="SAM" id="SignalP"/>
    </source>
</evidence>
<reference evidence="2 3" key="1">
    <citation type="submission" date="2014-12" db="EMBL/GenBank/DDBJ databases">
        <title>Denitrispirillum autotrophicum gen. nov., sp. nov., Denitrifying, Facultatively Autotrophic Bacteria Isolated from Rice Paddy Soil.</title>
        <authorList>
            <person name="Ishii S."/>
            <person name="Ashida N."/>
            <person name="Ohno H."/>
            <person name="Otsuka S."/>
            <person name="Yokota A."/>
            <person name="Senoo K."/>
        </authorList>
    </citation>
    <scope>NUCLEOTIDE SEQUENCE [LARGE SCALE GENOMIC DNA]</scope>
    <source>
        <strain evidence="2 3">TSA66</strain>
    </source>
</reference>
<dbReference type="InterPro" id="IPR015001">
    <property type="entry name" value="DUF1850"/>
</dbReference>
<feature type="signal peptide" evidence="1">
    <location>
        <begin position="1"/>
        <end position="19"/>
    </location>
</feature>
<dbReference type="Proteomes" id="UP000031572">
    <property type="component" value="Unassembled WGS sequence"/>
</dbReference>
<gene>
    <name evidence="2" type="ORF">TSA66_06395</name>
</gene>
<feature type="chain" id="PRO_5002146331" description="DUF1850 domain-containing protein" evidence="1">
    <location>
        <begin position="20"/>
        <end position="124"/>
    </location>
</feature>
<evidence type="ECO:0000313" key="2">
    <source>
        <dbReference type="EMBL" id="KIF80526.1"/>
    </source>
</evidence>